<proteinExistence type="predicted"/>
<dbReference type="SUPFAM" id="SSF81383">
    <property type="entry name" value="F-box domain"/>
    <property type="match status" value="1"/>
</dbReference>
<dbReference type="EMBL" id="JAKUCV010006802">
    <property type="protein sequence ID" value="KAJ4825821.1"/>
    <property type="molecule type" value="Genomic_DNA"/>
</dbReference>
<organism evidence="2 3">
    <name type="scientific">Turnera subulata</name>
    <dbReference type="NCBI Taxonomy" id="218843"/>
    <lineage>
        <taxon>Eukaryota</taxon>
        <taxon>Viridiplantae</taxon>
        <taxon>Streptophyta</taxon>
        <taxon>Embryophyta</taxon>
        <taxon>Tracheophyta</taxon>
        <taxon>Spermatophyta</taxon>
        <taxon>Magnoliopsida</taxon>
        <taxon>eudicotyledons</taxon>
        <taxon>Gunneridae</taxon>
        <taxon>Pentapetalae</taxon>
        <taxon>rosids</taxon>
        <taxon>fabids</taxon>
        <taxon>Malpighiales</taxon>
        <taxon>Passifloraceae</taxon>
        <taxon>Turnera</taxon>
    </lineage>
</organism>
<reference evidence="2" key="2">
    <citation type="journal article" date="2023" name="Plants (Basel)">
        <title>Annotation of the Turnera subulata (Passifloraceae) Draft Genome Reveals the S-Locus Evolved after the Divergence of Turneroideae from Passifloroideae in a Stepwise Manner.</title>
        <authorList>
            <person name="Henning P.M."/>
            <person name="Roalson E.H."/>
            <person name="Mir W."/>
            <person name="McCubbin A.G."/>
            <person name="Shore J.S."/>
        </authorList>
    </citation>
    <scope>NUCLEOTIDE SEQUENCE</scope>
    <source>
        <strain evidence="2">F60SS</strain>
    </source>
</reference>
<evidence type="ECO:0000259" key="1">
    <source>
        <dbReference type="SMART" id="SM00256"/>
    </source>
</evidence>
<dbReference type="OrthoDB" id="642536at2759"/>
<dbReference type="SMART" id="SM00256">
    <property type="entry name" value="FBOX"/>
    <property type="match status" value="1"/>
</dbReference>
<dbReference type="AlphaFoldDB" id="A0A9Q0F6N4"/>
<dbReference type="InterPro" id="IPR001810">
    <property type="entry name" value="F-box_dom"/>
</dbReference>
<dbReference type="InterPro" id="IPR036047">
    <property type="entry name" value="F-box-like_dom_sf"/>
</dbReference>
<dbReference type="Pfam" id="PF00646">
    <property type="entry name" value="F-box"/>
    <property type="match status" value="1"/>
</dbReference>
<name>A0A9Q0F6N4_9ROSI</name>
<dbReference type="InterPro" id="IPR005174">
    <property type="entry name" value="KIB1-4_b-propeller"/>
</dbReference>
<sequence>MALLVGCERTKRRPPYDWSSLPRDILEEISKRITCVEDFVAFRGVCRLWRAGAAKENFKHNSPPQVPRLIFLSRRGQNCVDITKSKTYKLGINLLRRDDKPRNKLRTSGGIRGIRLPLAYYNIGDQAWTMVVPMDDSGDIYTCLSVLCFRGKFYCSCYCHRTEKINILETCILSSGAASKPKAISDELDDRVPDAHVLYLVESAGYLLFVTWRYVSLSNYELRIFQVDVENGKCEELSRLGNRALFLSDGYTCSIDALDEYGYGHLANSIFITAACRFRRSAYIRVYNMLDHTPTKLNPVHTNGLWIQPCLD</sequence>
<dbReference type="Gene3D" id="1.20.1280.50">
    <property type="match status" value="1"/>
</dbReference>
<protein>
    <recommendedName>
        <fullName evidence="1">F-box domain-containing protein</fullName>
    </recommendedName>
</protein>
<evidence type="ECO:0000313" key="3">
    <source>
        <dbReference type="Proteomes" id="UP001141552"/>
    </source>
</evidence>
<dbReference type="Proteomes" id="UP001141552">
    <property type="component" value="Unassembled WGS sequence"/>
</dbReference>
<dbReference type="Pfam" id="PF03478">
    <property type="entry name" value="Beta-prop_KIB1-4"/>
    <property type="match status" value="1"/>
</dbReference>
<keyword evidence="3" id="KW-1185">Reference proteome</keyword>
<comment type="caution">
    <text evidence="2">The sequence shown here is derived from an EMBL/GenBank/DDBJ whole genome shotgun (WGS) entry which is preliminary data.</text>
</comment>
<accession>A0A9Q0F6N4</accession>
<dbReference type="PANTHER" id="PTHR33110">
    <property type="entry name" value="F-BOX/KELCH-REPEAT PROTEIN-RELATED"/>
    <property type="match status" value="1"/>
</dbReference>
<feature type="domain" description="F-box" evidence="1">
    <location>
        <begin position="21"/>
        <end position="62"/>
    </location>
</feature>
<reference evidence="2" key="1">
    <citation type="submission" date="2022-02" db="EMBL/GenBank/DDBJ databases">
        <authorList>
            <person name="Henning P.M."/>
            <person name="McCubbin A.G."/>
            <person name="Shore J.S."/>
        </authorList>
    </citation>
    <scope>NUCLEOTIDE SEQUENCE</scope>
    <source>
        <strain evidence="2">F60SS</strain>
        <tissue evidence="2">Leaves</tissue>
    </source>
</reference>
<gene>
    <name evidence="2" type="ORF">Tsubulata_040164</name>
</gene>
<dbReference type="PANTHER" id="PTHR33110:SF71">
    <property type="entry name" value="F-BOX_KELCH-REPEAT PROTEIN"/>
    <property type="match status" value="1"/>
</dbReference>
<evidence type="ECO:0000313" key="2">
    <source>
        <dbReference type="EMBL" id="KAJ4825821.1"/>
    </source>
</evidence>